<accession>A0A9D3MUC4</accession>
<evidence type="ECO:0000313" key="6">
    <source>
        <dbReference type="Proteomes" id="UP001044222"/>
    </source>
</evidence>
<dbReference type="GO" id="GO:0007169">
    <property type="term" value="P:cell surface receptor protein tyrosine kinase signaling pathway"/>
    <property type="evidence" value="ECO:0007669"/>
    <property type="project" value="TreeGrafter"/>
</dbReference>
<dbReference type="InterPro" id="IPR051751">
    <property type="entry name" value="Immunoreceptor_sig_adapters"/>
</dbReference>
<dbReference type="InterPro" id="IPR036860">
    <property type="entry name" value="SH2_dom_sf"/>
</dbReference>
<feature type="domain" description="SH2" evidence="4">
    <location>
        <begin position="253"/>
        <end position="361"/>
    </location>
</feature>
<reference evidence="5" key="1">
    <citation type="submission" date="2021-01" db="EMBL/GenBank/DDBJ databases">
        <title>A chromosome-scale assembly of European eel, Anguilla anguilla.</title>
        <authorList>
            <person name="Henkel C."/>
            <person name="Jong-Raadsen S.A."/>
            <person name="Dufour S."/>
            <person name="Weltzien F.-A."/>
            <person name="Palstra A.P."/>
            <person name="Pelster B."/>
            <person name="Spaink H.P."/>
            <person name="Van Den Thillart G.E."/>
            <person name="Jansen H."/>
            <person name="Zahm M."/>
            <person name="Klopp C."/>
            <person name="Cedric C."/>
            <person name="Louis A."/>
            <person name="Berthelot C."/>
            <person name="Parey E."/>
            <person name="Roest Crollius H."/>
            <person name="Montfort J."/>
            <person name="Robinson-Rechavi M."/>
            <person name="Bucao C."/>
            <person name="Bouchez O."/>
            <person name="Gislard M."/>
            <person name="Lluch J."/>
            <person name="Milhes M."/>
            <person name="Lampietro C."/>
            <person name="Lopez Roques C."/>
            <person name="Donnadieu C."/>
            <person name="Braasch I."/>
            <person name="Desvignes T."/>
            <person name="Postlethwait J."/>
            <person name="Bobe J."/>
            <person name="Guiguen Y."/>
            <person name="Dirks R."/>
        </authorList>
    </citation>
    <scope>NUCLEOTIDE SEQUENCE</scope>
    <source>
        <strain evidence="5">Tag_6206</strain>
        <tissue evidence="5">Liver</tissue>
    </source>
</reference>
<comment type="caution">
    <text evidence="5">The sequence shown here is derived from an EMBL/GenBank/DDBJ whole genome shotgun (WGS) entry which is preliminary data.</text>
</comment>
<dbReference type="Proteomes" id="UP001044222">
    <property type="component" value="Unassembled WGS sequence"/>
</dbReference>
<protein>
    <recommendedName>
        <fullName evidence="4">SH2 domain-containing protein</fullName>
    </recommendedName>
</protein>
<evidence type="ECO:0000256" key="3">
    <source>
        <dbReference type="SAM" id="MobiDB-lite"/>
    </source>
</evidence>
<dbReference type="GO" id="GO:0005737">
    <property type="term" value="C:cytoplasm"/>
    <property type="evidence" value="ECO:0007669"/>
    <property type="project" value="UniProtKB-ARBA"/>
</dbReference>
<dbReference type="AlphaFoldDB" id="A0A9D3MUC4"/>
<dbReference type="PANTHER" id="PTHR14098">
    <property type="entry name" value="SH2 DOMAIN CONTAINING PROTEIN"/>
    <property type="match status" value="1"/>
</dbReference>
<proteinExistence type="predicted"/>
<organism evidence="5 6">
    <name type="scientific">Anguilla anguilla</name>
    <name type="common">European freshwater eel</name>
    <name type="synonym">Muraena anguilla</name>
    <dbReference type="NCBI Taxonomy" id="7936"/>
    <lineage>
        <taxon>Eukaryota</taxon>
        <taxon>Metazoa</taxon>
        <taxon>Chordata</taxon>
        <taxon>Craniata</taxon>
        <taxon>Vertebrata</taxon>
        <taxon>Euteleostomi</taxon>
        <taxon>Actinopterygii</taxon>
        <taxon>Neopterygii</taxon>
        <taxon>Teleostei</taxon>
        <taxon>Anguilliformes</taxon>
        <taxon>Anguillidae</taxon>
        <taxon>Anguilla</taxon>
    </lineage>
</organism>
<dbReference type="Pfam" id="PF00017">
    <property type="entry name" value="SH2"/>
    <property type="match status" value="1"/>
</dbReference>
<evidence type="ECO:0000256" key="2">
    <source>
        <dbReference type="PROSITE-ProRule" id="PRU00191"/>
    </source>
</evidence>
<gene>
    <name evidence="5" type="ORF">ANANG_G00074050</name>
</gene>
<dbReference type="SMART" id="SM00252">
    <property type="entry name" value="SH2"/>
    <property type="match status" value="1"/>
</dbReference>
<dbReference type="PANTHER" id="PTHR14098:SF1">
    <property type="entry name" value="LYMPHOCYTE CYTOSOLIC PROTEIN 2"/>
    <property type="match status" value="1"/>
</dbReference>
<dbReference type="FunFam" id="3.30.505.10:FF:000016">
    <property type="entry name" value="B-cell linker protein isoform 2"/>
    <property type="match status" value="1"/>
</dbReference>
<feature type="region of interest" description="Disordered" evidence="3">
    <location>
        <begin position="24"/>
        <end position="251"/>
    </location>
</feature>
<dbReference type="SUPFAM" id="SSF55550">
    <property type="entry name" value="SH2 domain"/>
    <property type="match status" value="1"/>
</dbReference>
<dbReference type="PROSITE" id="PS50001">
    <property type="entry name" value="SH2"/>
    <property type="match status" value="1"/>
</dbReference>
<feature type="compositionally biased region" description="Acidic residues" evidence="3">
    <location>
        <begin position="41"/>
        <end position="64"/>
    </location>
</feature>
<keyword evidence="1 2" id="KW-0727">SH2 domain</keyword>
<dbReference type="GO" id="GO:0035556">
    <property type="term" value="P:intracellular signal transduction"/>
    <property type="evidence" value="ECO:0007669"/>
    <property type="project" value="TreeGrafter"/>
</dbReference>
<feature type="compositionally biased region" description="Polar residues" evidence="3">
    <location>
        <begin position="135"/>
        <end position="149"/>
    </location>
</feature>
<sequence>MSSDGVPGRPGVLSWSACRLADLRRNQNESNYKSPLKREDGDSDEDYVFPTEDEPREQEDDENTYEAPPPEASNPPRWCFPAKPLDDGDYIDAILSHGDSSVGSEGFTLPQGRRPRDGPKHLRPCSSHSVQSSSCGDEQLQQRSLSTSAKHPHSLTPPRVDRSTKPSCLKISSPGGGALLNSRNPPCRPKHAGLGGPHSSLPPGVAKGKQQRDVPAQFSSSSRSDRCSTAAPQPPAPPTIQQSESEQDPDPRWYIGQVTREQAEHYLRQVGQDGTFLIRDSSQCSSSQPYTLMVLYQGKVYNIQIRYHSHQRTYALGTRGNKSYLGLSDLIQHHRRAPLMLIDGKEQGSALQKECLLTHPANA</sequence>
<dbReference type="EMBL" id="JAFIRN010000003">
    <property type="protein sequence ID" value="KAG5853495.1"/>
    <property type="molecule type" value="Genomic_DNA"/>
</dbReference>
<evidence type="ECO:0000259" key="4">
    <source>
        <dbReference type="PROSITE" id="PS50001"/>
    </source>
</evidence>
<evidence type="ECO:0000256" key="1">
    <source>
        <dbReference type="ARBA" id="ARBA00022999"/>
    </source>
</evidence>
<dbReference type="InterPro" id="IPR000980">
    <property type="entry name" value="SH2"/>
</dbReference>
<dbReference type="PRINTS" id="PR00401">
    <property type="entry name" value="SH2DOMAIN"/>
</dbReference>
<evidence type="ECO:0000313" key="5">
    <source>
        <dbReference type="EMBL" id="KAG5853495.1"/>
    </source>
</evidence>
<feature type="compositionally biased region" description="Low complexity" evidence="3">
    <location>
        <begin position="219"/>
        <end position="231"/>
    </location>
</feature>
<name>A0A9D3MUC4_ANGAN</name>
<keyword evidence="6" id="KW-1185">Reference proteome</keyword>
<dbReference type="Gene3D" id="3.30.505.10">
    <property type="entry name" value="SH2 domain"/>
    <property type="match status" value="1"/>
</dbReference>